<dbReference type="EMBL" id="PEDP01004829">
    <property type="protein sequence ID" value="POS82026.1"/>
    <property type="molecule type" value="Genomic_DNA"/>
</dbReference>
<evidence type="ECO:0000313" key="1">
    <source>
        <dbReference type="EMBL" id="POS82026.1"/>
    </source>
</evidence>
<protein>
    <submittedName>
        <fullName evidence="1">Uncharacterized protein</fullName>
    </submittedName>
</protein>
<reference evidence="1 2" key="1">
    <citation type="submission" date="2017-10" db="EMBL/GenBank/DDBJ databases">
        <title>Development of genomic resources for the powdery mildew, Erysiphe pulchra.</title>
        <authorList>
            <person name="Wadl P.A."/>
            <person name="Mack B.M."/>
            <person name="Moore G."/>
            <person name="Beltz S.B."/>
        </authorList>
    </citation>
    <scope>NUCLEOTIDE SEQUENCE [LARGE SCALE GENOMIC DNA]</scope>
    <source>
        <strain evidence="1">Cflorida</strain>
    </source>
</reference>
<evidence type="ECO:0000313" key="2">
    <source>
        <dbReference type="Proteomes" id="UP000237438"/>
    </source>
</evidence>
<gene>
    <name evidence="1" type="ORF">EPUL_006408</name>
</gene>
<comment type="caution">
    <text evidence="1">The sequence shown here is derived from an EMBL/GenBank/DDBJ whole genome shotgun (WGS) entry which is preliminary data.</text>
</comment>
<dbReference type="AlphaFoldDB" id="A0A2S4PIZ7"/>
<feature type="non-terminal residue" evidence="1">
    <location>
        <position position="98"/>
    </location>
</feature>
<sequence>MIHLEHDHEARKTEPFLLRQQLQRIIPDPSLMADAMQVLSGIAILAPKLAKAVAIIQHKDVIAQRFGKAISERQNSWTTFIIGSLPKPQTSMDGKETL</sequence>
<dbReference type="Proteomes" id="UP000237438">
    <property type="component" value="Unassembled WGS sequence"/>
</dbReference>
<accession>A0A2S4PIZ7</accession>
<proteinExistence type="predicted"/>
<keyword evidence="2" id="KW-1185">Reference proteome</keyword>
<organism evidence="1 2">
    <name type="scientific">Erysiphe pulchra</name>
    <dbReference type="NCBI Taxonomy" id="225359"/>
    <lineage>
        <taxon>Eukaryota</taxon>
        <taxon>Fungi</taxon>
        <taxon>Dikarya</taxon>
        <taxon>Ascomycota</taxon>
        <taxon>Pezizomycotina</taxon>
        <taxon>Leotiomycetes</taxon>
        <taxon>Erysiphales</taxon>
        <taxon>Erysiphaceae</taxon>
        <taxon>Erysiphe</taxon>
    </lineage>
</organism>
<name>A0A2S4PIZ7_9PEZI</name>